<feature type="coiled-coil region" evidence="6">
    <location>
        <begin position="406"/>
        <end position="433"/>
    </location>
</feature>
<dbReference type="GO" id="GO:0015562">
    <property type="term" value="F:efflux transmembrane transporter activity"/>
    <property type="evidence" value="ECO:0007669"/>
    <property type="project" value="InterPro"/>
</dbReference>
<keyword evidence="5" id="KW-0998">Cell outer membrane</keyword>
<dbReference type="PANTHER" id="PTHR30026">
    <property type="entry name" value="OUTER MEMBRANE PROTEIN TOLC"/>
    <property type="match status" value="1"/>
</dbReference>
<dbReference type="AlphaFoldDB" id="A0A1F7WUA0"/>
<evidence type="ECO:0000313" key="8">
    <source>
        <dbReference type="Proteomes" id="UP000178735"/>
    </source>
</evidence>
<dbReference type="InterPro" id="IPR051906">
    <property type="entry name" value="TolC-like"/>
</dbReference>
<evidence type="ECO:0000256" key="5">
    <source>
        <dbReference type="ARBA" id="ARBA00023237"/>
    </source>
</evidence>
<dbReference type="PANTHER" id="PTHR30026:SF20">
    <property type="entry name" value="OUTER MEMBRANE PROTEIN TOLC"/>
    <property type="match status" value="1"/>
</dbReference>
<dbReference type="GO" id="GO:0009279">
    <property type="term" value="C:cell outer membrane"/>
    <property type="evidence" value="ECO:0007669"/>
    <property type="project" value="UniProtKB-SubCell"/>
</dbReference>
<dbReference type="SUPFAM" id="SSF56954">
    <property type="entry name" value="Outer membrane efflux proteins (OEP)"/>
    <property type="match status" value="1"/>
</dbReference>
<keyword evidence="3" id="KW-0812">Transmembrane</keyword>
<evidence type="ECO:0000256" key="6">
    <source>
        <dbReference type="SAM" id="Coils"/>
    </source>
</evidence>
<comment type="subcellular location">
    <subcellularLocation>
        <location evidence="1">Cell outer membrane</location>
    </subcellularLocation>
</comment>
<dbReference type="Gene3D" id="1.20.1600.10">
    <property type="entry name" value="Outer membrane efflux proteins (OEP)"/>
    <property type="match status" value="1"/>
</dbReference>
<accession>A0A1F7WUA0</accession>
<proteinExistence type="predicted"/>
<evidence type="ECO:0000256" key="3">
    <source>
        <dbReference type="ARBA" id="ARBA00022692"/>
    </source>
</evidence>
<evidence type="ECO:0008006" key="9">
    <source>
        <dbReference type="Google" id="ProtNLM"/>
    </source>
</evidence>
<reference evidence="7 8" key="1">
    <citation type="journal article" date="2016" name="Nat. Commun.">
        <title>Thousands of microbial genomes shed light on interconnected biogeochemical processes in an aquifer system.</title>
        <authorList>
            <person name="Anantharaman K."/>
            <person name="Brown C.T."/>
            <person name="Hug L.A."/>
            <person name="Sharon I."/>
            <person name="Castelle C.J."/>
            <person name="Probst A.J."/>
            <person name="Thomas B.C."/>
            <person name="Singh A."/>
            <person name="Wilkins M.J."/>
            <person name="Karaoz U."/>
            <person name="Brodie E.L."/>
            <person name="Williams K.H."/>
            <person name="Hubbard S.S."/>
            <person name="Banfield J.F."/>
        </authorList>
    </citation>
    <scope>NUCLEOTIDE SEQUENCE [LARGE SCALE GENOMIC DNA]</scope>
</reference>
<dbReference type="GO" id="GO:1990281">
    <property type="term" value="C:efflux pump complex"/>
    <property type="evidence" value="ECO:0007669"/>
    <property type="project" value="TreeGrafter"/>
</dbReference>
<comment type="caution">
    <text evidence="7">The sequence shown here is derived from an EMBL/GenBank/DDBJ whole genome shotgun (WGS) entry which is preliminary data.</text>
</comment>
<keyword evidence="4" id="KW-0472">Membrane</keyword>
<dbReference type="EMBL" id="MGFH01000099">
    <property type="protein sequence ID" value="OGM05758.1"/>
    <property type="molecule type" value="Genomic_DNA"/>
</dbReference>
<name>A0A1F7WUA0_9BACT</name>
<dbReference type="STRING" id="1817813.A2008_00895"/>
<sequence>MRHLFFLNKTNNYERLFYAAVLILCFNLPFISTPFYSFAAENASLEVRLMDVIRIAVEKDAAIKVYESREAVAAAGVLAAGAQFDPSVKASVSRSIDYTPLSEDQKKAYRRSGAPDLTKLKQGAFSYSAGYEKRYRSGISISPSVTVSTGESNDPQNRVPVTSGKVSFALIKPLGRGNGSRVNQAYEKSSMIEFESASFDSLYTVSQTVRGVILAYWNYAYAYKALKIAEDSKVRAEKIYNDTKTLVEGFEVPPAELDQLMANLNQKLAECGKASQNTLQALNSLKAAAGVSNDSSLIAGPPADFFPAGRISGDTLETSALAKTMLEFAMANRKDYAAAKKRLESYQFTIPAAKDALKPQTDLQIAAGYNGRKDDKGAAAILSSLREGVPGVNLSAAVSYSFPIGNKSARAEIIRQQEQLLQAKIKAEEIARQMDIAIDTRVNAVASIINRYKLMIESGRLYSKALENEKEKHQMGVSTLMDVLNLEDRLGQAELALESAVFEYASAITELKFEAGCLGRMGTSECEIRIEDIISLPDVNNIEK</sequence>
<dbReference type="GO" id="GO:0015288">
    <property type="term" value="F:porin activity"/>
    <property type="evidence" value="ECO:0007669"/>
    <property type="project" value="TreeGrafter"/>
</dbReference>
<protein>
    <recommendedName>
        <fullName evidence="9">Transporter</fullName>
    </recommendedName>
</protein>
<evidence type="ECO:0000256" key="1">
    <source>
        <dbReference type="ARBA" id="ARBA00004442"/>
    </source>
</evidence>
<gene>
    <name evidence="7" type="ORF">A2008_00895</name>
</gene>
<evidence type="ECO:0000313" key="7">
    <source>
        <dbReference type="EMBL" id="OGM05758.1"/>
    </source>
</evidence>
<dbReference type="Proteomes" id="UP000178735">
    <property type="component" value="Unassembled WGS sequence"/>
</dbReference>
<keyword evidence="2" id="KW-1134">Transmembrane beta strand</keyword>
<evidence type="ECO:0000256" key="4">
    <source>
        <dbReference type="ARBA" id="ARBA00023136"/>
    </source>
</evidence>
<organism evidence="7 8">
    <name type="scientific">Candidatus Wallbacteria bacterium GWC2_49_35</name>
    <dbReference type="NCBI Taxonomy" id="1817813"/>
    <lineage>
        <taxon>Bacteria</taxon>
        <taxon>Candidatus Walliibacteriota</taxon>
    </lineage>
</organism>
<keyword evidence="6" id="KW-0175">Coiled coil</keyword>
<evidence type="ECO:0000256" key="2">
    <source>
        <dbReference type="ARBA" id="ARBA00022452"/>
    </source>
</evidence>